<evidence type="ECO:0000256" key="5">
    <source>
        <dbReference type="ARBA" id="ARBA00023136"/>
    </source>
</evidence>
<dbReference type="AlphaFoldDB" id="A0A3R9NSA4"/>
<evidence type="ECO:0000256" key="6">
    <source>
        <dbReference type="SAM" id="Phobius"/>
    </source>
</evidence>
<evidence type="ECO:0000313" key="8">
    <source>
        <dbReference type="EMBL" id="RSL15651.1"/>
    </source>
</evidence>
<comment type="subcellular location">
    <subcellularLocation>
        <location evidence="1">Cell membrane</location>
        <topology evidence="1">Multi-pass membrane protein</topology>
    </subcellularLocation>
</comment>
<dbReference type="PANTHER" id="PTHR34187">
    <property type="entry name" value="FGR18P"/>
    <property type="match status" value="1"/>
</dbReference>
<keyword evidence="9" id="KW-1185">Reference proteome</keyword>
<feature type="transmembrane region" description="Helical" evidence="6">
    <location>
        <begin position="74"/>
        <end position="96"/>
    </location>
</feature>
<accession>A0A3R9NSA4</accession>
<keyword evidence="5 6" id="KW-0472">Membrane</keyword>
<feature type="transmembrane region" description="Helical" evidence="6">
    <location>
        <begin position="34"/>
        <end position="54"/>
    </location>
</feature>
<keyword evidence="4 6" id="KW-1133">Transmembrane helix</keyword>
<feature type="domain" description="DUF202" evidence="7">
    <location>
        <begin position="24"/>
        <end position="100"/>
    </location>
</feature>
<dbReference type="PANTHER" id="PTHR34187:SF2">
    <property type="entry name" value="DUF202 DOMAIN-CONTAINING PROTEIN"/>
    <property type="match status" value="1"/>
</dbReference>
<dbReference type="GO" id="GO:0005886">
    <property type="term" value="C:plasma membrane"/>
    <property type="evidence" value="ECO:0007669"/>
    <property type="project" value="UniProtKB-SubCell"/>
</dbReference>
<protein>
    <submittedName>
        <fullName evidence="8">Putative membrane protein</fullName>
    </submittedName>
</protein>
<evidence type="ECO:0000313" key="9">
    <source>
        <dbReference type="Proteomes" id="UP000269669"/>
    </source>
</evidence>
<dbReference type="Proteomes" id="UP000269669">
    <property type="component" value="Unassembled WGS sequence"/>
</dbReference>
<dbReference type="InterPro" id="IPR052053">
    <property type="entry name" value="IM_YidH-like"/>
</dbReference>
<evidence type="ECO:0000256" key="4">
    <source>
        <dbReference type="ARBA" id="ARBA00022989"/>
    </source>
</evidence>
<proteinExistence type="predicted"/>
<comment type="caution">
    <text evidence="8">The sequence shown here is derived from an EMBL/GenBank/DDBJ whole genome shotgun (WGS) entry which is preliminary data.</text>
</comment>
<keyword evidence="2" id="KW-1003">Cell membrane</keyword>
<sequence length="128" mass="14157">MSSESQPDTRIPLAIERTDMAIFRTSLALDRTTLAWIRTTLTMATFGLGTIGFFRTIREHAETPETIRLHQSAIHFGVALVVIGIVSTCLAAISHMSRVRELPRRNSTSPAVAVERHDLRSNLTDGSL</sequence>
<dbReference type="OrthoDB" id="582337at2"/>
<evidence type="ECO:0000259" key="7">
    <source>
        <dbReference type="Pfam" id="PF02656"/>
    </source>
</evidence>
<name>A0A3R9NSA4_9BACT</name>
<reference evidence="8 9" key="1">
    <citation type="submission" date="2018-12" db="EMBL/GenBank/DDBJ databases">
        <title>Sequencing of bacterial isolates from soil warming experiment in Harvard Forest, Massachusetts, USA.</title>
        <authorList>
            <person name="Deangelis K."/>
        </authorList>
    </citation>
    <scope>NUCLEOTIDE SEQUENCE [LARGE SCALE GENOMIC DNA]</scope>
    <source>
        <strain evidence="8 9">EB153</strain>
    </source>
</reference>
<gene>
    <name evidence="8" type="ORF">EDE15_1144</name>
</gene>
<dbReference type="RefSeq" id="WP_125484367.1">
    <property type="nucleotide sequence ID" value="NZ_RSDW01000001.1"/>
</dbReference>
<evidence type="ECO:0000256" key="2">
    <source>
        <dbReference type="ARBA" id="ARBA00022475"/>
    </source>
</evidence>
<keyword evidence="3 6" id="KW-0812">Transmembrane</keyword>
<organism evidence="8 9">
    <name type="scientific">Edaphobacter aggregans</name>
    <dbReference type="NCBI Taxonomy" id="570835"/>
    <lineage>
        <taxon>Bacteria</taxon>
        <taxon>Pseudomonadati</taxon>
        <taxon>Acidobacteriota</taxon>
        <taxon>Terriglobia</taxon>
        <taxon>Terriglobales</taxon>
        <taxon>Acidobacteriaceae</taxon>
        <taxon>Edaphobacter</taxon>
    </lineage>
</organism>
<evidence type="ECO:0000256" key="3">
    <source>
        <dbReference type="ARBA" id="ARBA00022692"/>
    </source>
</evidence>
<evidence type="ECO:0000256" key="1">
    <source>
        <dbReference type="ARBA" id="ARBA00004651"/>
    </source>
</evidence>
<dbReference type="InterPro" id="IPR003807">
    <property type="entry name" value="DUF202"/>
</dbReference>
<dbReference type="Pfam" id="PF02656">
    <property type="entry name" value="DUF202"/>
    <property type="match status" value="1"/>
</dbReference>
<dbReference type="EMBL" id="RSDW01000001">
    <property type="protein sequence ID" value="RSL15651.1"/>
    <property type="molecule type" value="Genomic_DNA"/>
</dbReference>